<dbReference type="Proteomes" id="UP000005090">
    <property type="component" value="Chromosome"/>
</dbReference>
<dbReference type="Gene3D" id="2.60.120.260">
    <property type="entry name" value="Galactose-binding domain-like"/>
    <property type="match status" value="1"/>
</dbReference>
<feature type="domain" description="F5/8 type C" evidence="1">
    <location>
        <begin position="31"/>
        <end position="140"/>
    </location>
</feature>
<dbReference type="Pfam" id="PF00754">
    <property type="entry name" value="F5_F8_type_C"/>
    <property type="match status" value="1"/>
</dbReference>
<dbReference type="HOGENOM" id="CLU_138473_0_0_6"/>
<accession>H8GI03</accession>
<dbReference type="EMBL" id="CM001475">
    <property type="protein sequence ID" value="EIC28987.1"/>
    <property type="molecule type" value="Genomic_DNA"/>
</dbReference>
<dbReference type="InterPro" id="IPR000421">
    <property type="entry name" value="FA58C"/>
</dbReference>
<evidence type="ECO:0000313" key="2">
    <source>
        <dbReference type="EMBL" id="EIC28987.1"/>
    </source>
</evidence>
<dbReference type="InterPro" id="IPR008979">
    <property type="entry name" value="Galactose-bd-like_sf"/>
</dbReference>
<name>H8GI03_METAL</name>
<dbReference type="SUPFAM" id="SSF49785">
    <property type="entry name" value="Galactose-binding domain-like"/>
    <property type="match status" value="1"/>
</dbReference>
<dbReference type="AlphaFoldDB" id="H8GI03"/>
<keyword evidence="3" id="KW-1185">Reference proteome</keyword>
<reference evidence="2 3" key="1">
    <citation type="journal article" date="2013" name="Genome Announc.">
        <title>Genome Sequence of the Obligate Gammaproteobacterial Methanotroph Methylomicrobium album Strain BG8.</title>
        <authorList>
            <person name="Kits K.D."/>
            <person name="Kalyuzhnaya M.G."/>
            <person name="Klotz M.G."/>
            <person name="Jetten M.S."/>
            <person name="Op den Camp H.J."/>
            <person name="Vuilleumier S."/>
            <person name="Bringel F."/>
            <person name="Dispirito A.A."/>
            <person name="Murrell J.C."/>
            <person name="Bruce D."/>
            <person name="Cheng J.F."/>
            <person name="Copeland A."/>
            <person name="Goodwin L."/>
            <person name="Hauser L."/>
            <person name="Lajus A."/>
            <person name="Land M.L."/>
            <person name="Lapidus A."/>
            <person name="Lucas S."/>
            <person name="Medigue C."/>
            <person name="Pitluck S."/>
            <person name="Woyke T."/>
            <person name="Zeytun A."/>
            <person name="Stein L.Y."/>
        </authorList>
    </citation>
    <scope>NUCLEOTIDE SEQUENCE [LARGE SCALE GENOMIC DNA]</scope>
    <source>
        <strain evidence="2 3">BG8</strain>
    </source>
</reference>
<dbReference type="eggNOG" id="COG5156">
    <property type="taxonomic scope" value="Bacteria"/>
</dbReference>
<gene>
    <name evidence="2" type="ORF">Metal_1176</name>
</gene>
<protein>
    <submittedName>
        <fullName evidence="2">F5/8 type C domain-containing protein</fullName>
    </submittedName>
</protein>
<evidence type="ECO:0000313" key="3">
    <source>
        <dbReference type="Proteomes" id="UP000005090"/>
    </source>
</evidence>
<proteinExistence type="predicted"/>
<dbReference type="STRING" id="686340.Metal_1176"/>
<organism evidence="2 3">
    <name type="scientific">Methylomicrobium album BG8</name>
    <dbReference type="NCBI Taxonomy" id="686340"/>
    <lineage>
        <taxon>Bacteria</taxon>
        <taxon>Pseudomonadati</taxon>
        <taxon>Pseudomonadota</taxon>
        <taxon>Gammaproteobacteria</taxon>
        <taxon>Methylococcales</taxon>
        <taxon>Methylococcaceae</taxon>
        <taxon>Methylomicrobium</taxon>
    </lineage>
</organism>
<sequence>MEKHIITDISPDRQKRTTSWLNLESLADVEVTSESSEHPVEAALLSNTERGWRAARPGAQTIRLLFKRPQDIHRIHLIFLETAIRRTQEYQLRWSGDDGRTWNEIVRQQWNFSPDGSTRETEDHTVALSGVTGLELNITPDISGERAFASLEKLRVA</sequence>
<evidence type="ECO:0000259" key="1">
    <source>
        <dbReference type="Pfam" id="PF00754"/>
    </source>
</evidence>
<dbReference type="RefSeq" id="WP_005370504.1">
    <property type="nucleotide sequence ID" value="NZ_CM001475.1"/>
</dbReference>